<organism evidence="2 3">
    <name type="scientific">Enterococcus casseliflavus EC20</name>
    <dbReference type="NCBI Taxonomy" id="565655"/>
    <lineage>
        <taxon>Bacteria</taxon>
        <taxon>Bacillati</taxon>
        <taxon>Bacillota</taxon>
        <taxon>Bacilli</taxon>
        <taxon>Lactobacillales</taxon>
        <taxon>Enterococcaceae</taxon>
        <taxon>Enterococcus</taxon>
    </lineage>
</organism>
<gene>
    <name evidence="2" type="ORF">ECBG_02235</name>
</gene>
<evidence type="ECO:0000256" key="1">
    <source>
        <dbReference type="SAM" id="SignalP"/>
    </source>
</evidence>
<dbReference type="eggNOG" id="ENOG5030UA6">
    <property type="taxonomic scope" value="Bacteria"/>
</dbReference>
<dbReference type="RefSeq" id="WP_015509824.1">
    <property type="nucleotide sequence ID" value="NC_020995.1"/>
</dbReference>
<name>C9A5R2_ENTCA</name>
<proteinExistence type="predicted"/>
<keyword evidence="1" id="KW-0732">Signal</keyword>
<keyword evidence="3" id="KW-1185">Reference proteome</keyword>
<evidence type="ECO:0008006" key="4">
    <source>
        <dbReference type="Google" id="ProtNLM"/>
    </source>
</evidence>
<feature type="chain" id="PRO_5002994341" description="WxL domain-containing protein" evidence="1">
    <location>
        <begin position="27"/>
        <end position="164"/>
    </location>
</feature>
<protein>
    <recommendedName>
        <fullName evidence="4">WxL domain-containing protein</fullName>
    </recommendedName>
</protein>
<dbReference type="KEGG" id="ecas:ECBG_02235"/>
<sequence>MKKNILATTFFSTLLLVGSNPLLSNASELSSEKEVPVEIQEGKVGISFDDGTTSKVDFHLSDFDVNSGVRKQTKLLKAVATVSNTKSENVRVNIFAELDNYSIGLEVKSSSTAFGDNGFEVQRMSSKQIEKDFDVTLDADTYVWSNNGNNSANIILKAQEVPNP</sequence>
<accession>C9A5R2</accession>
<evidence type="ECO:0000313" key="2">
    <source>
        <dbReference type="EMBL" id="EEV39966.1"/>
    </source>
</evidence>
<dbReference type="GeneID" id="15142352"/>
<feature type="signal peptide" evidence="1">
    <location>
        <begin position="1"/>
        <end position="26"/>
    </location>
</feature>
<reference evidence="2 3" key="2">
    <citation type="submission" date="2013-03" db="EMBL/GenBank/DDBJ databases">
        <title>The Genome Sequence of Enterococcus casseliflavus EC20 (899205).</title>
        <authorList>
            <consortium name="The Broad Institute Genomics Platform"/>
            <consortium name="The Broad Institute Genome Sequencing Center for Infectious Disease"/>
            <person name="Russ C."/>
            <person name="Feldgarden M."/>
            <person name="Gilmore M."/>
            <person name="Manson J."/>
            <person name="Palmer K."/>
            <person name="Carniol K."/>
            <person name="Walker B."/>
            <person name="Young S.K."/>
            <person name="Zeng Q."/>
            <person name="Gargeya S."/>
            <person name="Fitzgerald M."/>
            <person name="Haas B."/>
            <person name="Abouelleil A."/>
            <person name="Allen A.W."/>
            <person name="Alvarado L."/>
            <person name="Arachchi H.M."/>
            <person name="Berlin A.M."/>
            <person name="Chapman S.B."/>
            <person name="Gainer-Dewar J."/>
            <person name="Goldberg J."/>
            <person name="Griggs A."/>
            <person name="Gujja S."/>
            <person name="Hansen M."/>
            <person name="Howarth C."/>
            <person name="Imamovic A."/>
            <person name="Ireland A."/>
            <person name="Larimer J."/>
            <person name="McCowan C."/>
            <person name="Murphy C."/>
            <person name="Pearson M."/>
            <person name="Poon T.W."/>
            <person name="Priest M."/>
            <person name="Roberts A."/>
            <person name="Saif S."/>
            <person name="Shea T."/>
            <person name="Sisk P."/>
            <person name="Sykes S."/>
            <person name="Wortman J."/>
            <person name="Nusbaum C."/>
            <person name="Birren B."/>
        </authorList>
    </citation>
    <scope>NUCLEOTIDE SEQUENCE [LARGE SCALE GENOMIC DNA]</scope>
    <source>
        <strain evidence="2 3">EC20</strain>
    </source>
</reference>
<dbReference type="EMBL" id="CP004856">
    <property type="protein sequence ID" value="EEV39966.1"/>
    <property type="molecule type" value="Genomic_DNA"/>
</dbReference>
<dbReference type="AlphaFoldDB" id="C9A5R2"/>
<dbReference type="HOGENOM" id="CLU_1624592_0_0_9"/>
<reference evidence="2 3" key="1">
    <citation type="submission" date="2009-02" db="EMBL/GenBank/DDBJ databases">
        <authorList>
            <consortium name="The Broad Institute Genome Sequencing Platform"/>
            <person name="Feldgarden M."/>
            <person name="Young S.K."/>
            <person name="Kodira C.D."/>
            <person name="Zeng Q."/>
            <person name="Koehrsen M."/>
            <person name="Alvarado L."/>
            <person name="Berlin A."/>
            <person name="Borenstein D."/>
            <person name="Chen Z."/>
            <person name="Engels R."/>
            <person name="Freedman E."/>
            <person name="Gellesch M."/>
            <person name="Goldberg J."/>
            <person name="Griggs A."/>
            <person name="Gujja S."/>
            <person name="Heiman D."/>
            <person name="Hepburn T."/>
            <person name="Howarth C."/>
            <person name="Jen D."/>
            <person name="Larson L."/>
            <person name="Lewis B."/>
            <person name="Mehta T."/>
            <person name="Park D."/>
            <person name="Pearson M."/>
            <person name="Roberts A."/>
            <person name="Saif S."/>
            <person name="Shea T."/>
            <person name="Shenoy N."/>
            <person name="Sisk P."/>
            <person name="Stolte C."/>
            <person name="Sykes S."/>
            <person name="Walk T."/>
            <person name="White J."/>
            <person name="Yandava C."/>
            <person name="Gilmore M."/>
            <person name="Manson J."/>
            <person name="Palmer K."/>
            <person name="Carniol K."/>
            <person name="Lander E."/>
            <person name="Nusbaum C."/>
            <person name="Galagan J."/>
            <person name="Birren B."/>
        </authorList>
    </citation>
    <scope>NUCLEOTIDE SEQUENCE [LARGE SCALE GENOMIC DNA]</scope>
    <source>
        <strain evidence="2 3">EC20</strain>
    </source>
</reference>
<evidence type="ECO:0000313" key="3">
    <source>
        <dbReference type="Proteomes" id="UP000012675"/>
    </source>
</evidence>
<dbReference type="Proteomes" id="UP000012675">
    <property type="component" value="Chromosome"/>
</dbReference>